<organism evidence="1 2">
    <name type="scientific">Candidatus Megaera venefica</name>
    <dbReference type="NCBI Taxonomy" id="2055910"/>
    <lineage>
        <taxon>Bacteria</taxon>
        <taxon>Pseudomonadati</taxon>
        <taxon>Pseudomonadota</taxon>
        <taxon>Alphaproteobacteria</taxon>
        <taxon>Rickettsiales</taxon>
        <taxon>Rickettsiaceae</taxon>
        <taxon>Candidatus Megaera</taxon>
    </lineage>
</organism>
<reference evidence="1 2" key="1">
    <citation type="submission" date="2023-03" db="EMBL/GenBank/DDBJ databases">
        <title>Host association and intracellularity evolved multiple times independently in the Rickettsiales.</title>
        <authorList>
            <person name="Castelli M."/>
            <person name="Nardi T."/>
            <person name="Gammuto L."/>
            <person name="Bellinzona G."/>
            <person name="Sabaneyeva E."/>
            <person name="Potekhin A."/>
            <person name="Serra V."/>
            <person name="Petroni G."/>
            <person name="Sassera D."/>
        </authorList>
    </citation>
    <scope>NUCLEOTIDE SEQUENCE [LARGE SCALE GENOMIC DNA]</scope>
    <source>
        <strain evidence="1 2">Sr 2-6</strain>
    </source>
</reference>
<comment type="caution">
    <text evidence="1">The sequence shown here is derived from an EMBL/GenBank/DDBJ whole genome shotgun (WGS) entry which is preliminary data.</text>
</comment>
<evidence type="ECO:0000313" key="1">
    <source>
        <dbReference type="EMBL" id="MEA0970378.1"/>
    </source>
</evidence>
<keyword evidence="2" id="KW-1185">Reference proteome</keyword>
<proteinExistence type="predicted"/>
<gene>
    <name evidence="1" type="ORF">Megvenef_00337</name>
</gene>
<dbReference type="EMBL" id="JARJFB010000014">
    <property type="protein sequence ID" value="MEA0970378.1"/>
    <property type="molecule type" value="Genomic_DNA"/>
</dbReference>
<sequence length="103" mass="11516">MSKIKNISPSLPDDKEPEQVAPVEINTINTMLPMDYEALEYVSWFMIDSQNVQNWAGSIFRGGIDTNDPRLVSLLSAANKSIKETEDDITKIKECLAKITPTT</sequence>
<dbReference type="RefSeq" id="WP_322776280.1">
    <property type="nucleotide sequence ID" value="NZ_JARJFB010000014.1"/>
</dbReference>
<accession>A0ABU5NB32</accession>
<evidence type="ECO:0000313" key="2">
    <source>
        <dbReference type="Proteomes" id="UP001291687"/>
    </source>
</evidence>
<protein>
    <submittedName>
        <fullName evidence="1">Uncharacterized protein</fullName>
    </submittedName>
</protein>
<dbReference type="Proteomes" id="UP001291687">
    <property type="component" value="Unassembled WGS sequence"/>
</dbReference>
<name>A0ABU5NB32_9RICK</name>